<keyword evidence="2" id="KW-1185">Reference proteome</keyword>
<sequence>MASAQQLLRTTGSVFSGAGAVALRQEDRVPLSRGGWRHLVDDMRMACGSDETQWFWPQAHLWPLSLQGICGSAGHQGPPISQAVQAAIAARESAARAIRRQMANSAAAAVPMIRGTKRPQSAELHRQVAILLAAMATPPSS</sequence>
<reference evidence="1" key="1">
    <citation type="journal article" date="2022" name="bioRxiv">
        <title>Sequencing and chromosome-scale assembly of the giantPleurodeles waltlgenome.</title>
        <authorList>
            <person name="Brown T."/>
            <person name="Elewa A."/>
            <person name="Iarovenko S."/>
            <person name="Subramanian E."/>
            <person name="Araus A.J."/>
            <person name="Petzold A."/>
            <person name="Susuki M."/>
            <person name="Suzuki K.-i.T."/>
            <person name="Hayashi T."/>
            <person name="Toyoda A."/>
            <person name="Oliveira C."/>
            <person name="Osipova E."/>
            <person name="Leigh N.D."/>
            <person name="Simon A."/>
            <person name="Yun M.H."/>
        </authorList>
    </citation>
    <scope>NUCLEOTIDE SEQUENCE</scope>
    <source>
        <strain evidence="1">20211129_DDA</strain>
        <tissue evidence="1">Liver</tissue>
    </source>
</reference>
<organism evidence="1 2">
    <name type="scientific">Pleurodeles waltl</name>
    <name type="common">Iberian ribbed newt</name>
    <dbReference type="NCBI Taxonomy" id="8319"/>
    <lineage>
        <taxon>Eukaryota</taxon>
        <taxon>Metazoa</taxon>
        <taxon>Chordata</taxon>
        <taxon>Craniata</taxon>
        <taxon>Vertebrata</taxon>
        <taxon>Euteleostomi</taxon>
        <taxon>Amphibia</taxon>
        <taxon>Batrachia</taxon>
        <taxon>Caudata</taxon>
        <taxon>Salamandroidea</taxon>
        <taxon>Salamandridae</taxon>
        <taxon>Pleurodelinae</taxon>
        <taxon>Pleurodeles</taxon>
    </lineage>
</organism>
<evidence type="ECO:0000313" key="2">
    <source>
        <dbReference type="Proteomes" id="UP001066276"/>
    </source>
</evidence>
<evidence type="ECO:0000313" key="1">
    <source>
        <dbReference type="EMBL" id="KAJ1132030.1"/>
    </source>
</evidence>
<dbReference type="EMBL" id="JANPWB010000011">
    <property type="protein sequence ID" value="KAJ1132030.1"/>
    <property type="molecule type" value="Genomic_DNA"/>
</dbReference>
<protein>
    <submittedName>
        <fullName evidence="1">Uncharacterized protein</fullName>
    </submittedName>
</protein>
<dbReference type="Proteomes" id="UP001066276">
    <property type="component" value="Chromosome 7"/>
</dbReference>
<accession>A0AAV7PVG6</accession>
<comment type="caution">
    <text evidence="1">The sequence shown here is derived from an EMBL/GenBank/DDBJ whole genome shotgun (WGS) entry which is preliminary data.</text>
</comment>
<proteinExistence type="predicted"/>
<dbReference type="AlphaFoldDB" id="A0AAV7PVG6"/>
<name>A0AAV7PVG6_PLEWA</name>
<gene>
    <name evidence="1" type="ORF">NDU88_010360</name>
</gene>